<dbReference type="EMBL" id="BNEK01000005">
    <property type="protein sequence ID" value="GHJ30956.1"/>
    <property type="molecule type" value="Genomic_DNA"/>
</dbReference>
<dbReference type="Pfam" id="PF03029">
    <property type="entry name" value="ATP_bind_1"/>
    <property type="match status" value="1"/>
</dbReference>
<evidence type="ECO:0000313" key="6">
    <source>
        <dbReference type="EMBL" id="GHJ30956.1"/>
    </source>
</evidence>
<keyword evidence="6" id="KW-0067">ATP-binding</keyword>
<evidence type="ECO:0000256" key="3">
    <source>
        <dbReference type="ARBA" id="ARBA00022801"/>
    </source>
</evidence>
<keyword evidence="4" id="KW-0342">GTP-binding</keyword>
<evidence type="ECO:0000256" key="5">
    <source>
        <dbReference type="SAM" id="MobiDB-lite"/>
    </source>
</evidence>
<dbReference type="InterPro" id="IPR052705">
    <property type="entry name" value="Gliding_Motility_GTPase"/>
</dbReference>
<keyword evidence="2" id="KW-0547">Nucleotide-binding</keyword>
<dbReference type="GO" id="GO:0005524">
    <property type="term" value="F:ATP binding"/>
    <property type="evidence" value="ECO:0007669"/>
    <property type="project" value="UniProtKB-KW"/>
</dbReference>
<proteinExistence type="inferred from homology"/>
<evidence type="ECO:0000256" key="2">
    <source>
        <dbReference type="ARBA" id="ARBA00022741"/>
    </source>
</evidence>
<organism evidence="6 7">
    <name type="scientific">Streptomyces hygroscopicus</name>
    <dbReference type="NCBI Taxonomy" id="1912"/>
    <lineage>
        <taxon>Bacteria</taxon>
        <taxon>Bacillati</taxon>
        <taxon>Actinomycetota</taxon>
        <taxon>Actinomycetes</taxon>
        <taxon>Kitasatosporales</taxon>
        <taxon>Streptomycetaceae</taxon>
        <taxon>Streptomyces</taxon>
        <taxon>Streptomyces violaceusniger group</taxon>
    </lineage>
</organism>
<protein>
    <submittedName>
        <fullName evidence="6">ATP-binding protein</fullName>
    </submittedName>
</protein>
<evidence type="ECO:0000256" key="1">
    <source>
        <dbReference type="ARBA" id="ARBA00005290"/>
    </source>
</evidence>
<dbReference type="CDD" id="cd00882">
    <property type="entry name" value="Ras_like_GTPase"/>
    <property type="match status" value="1"/>
</dbReference>
<name>A0ABQ3U5T2_STRHY</name>
<accession>A0ABQ3U5T2</accession>
<sequence>MVSVPSPTHGAPSPTPGAHSATAAEQPPLPVKLVIAGGFGVGKTTAVGSISEIRPLTTEAVITEVAAGVDDLTHTPGKTTTTVAMDFGVITIDPTLKLYLFGTPGQERFGFMWDDVVEGALGGLVIVDTRRLDDCYAAVDYFEHKDIPFAVAVNAFDGEVQHDLDEVRWALDISDPVPLIVFDARETGSVRDALLVVLDVALSRAESAQPGPVAGDGVQRP</sequence>
<dbReference type="InterPro" id="IPR027417">
    <property type="entry name" value="P-loop_NTPase"/>
</dbReference>
<dbReference type="InterPro" id="IPR004130">
    <property type="entry name" value="Gpn"/>
</dbReference>
<dbReference type="PANTHER" id="PTHR42708:SF1">
    <property type="entry name" value="GLIDING MOTILITY PROTEIN MGLA"/>
    <property type="match status" value="1"/>
</dbReference>
<feature type="region of interest" description="Disordered" evidence="5">
    <location>
        <begin position="1"/>
        <end position="24"/>
    </location>
</feature>
<keyword evidence="7" id="KW-1185">Reference proteome</keyword>
<comment type="caution">
    <text evidence="6">The sequence shown here is derived from an EMBL/GenBank/DDBJ whole genome shotgun (WGS) entry which is preliminary data.</text>
</comment>
<dbReference type="PRINTS" id="PR00449">
    <property type="entry name" value="RASTRNSFRMNG"/>
</dbReference>
<dbReference type="Proteomes" id="UP001054854">
    <property type="component" value="Unassembled WGS sequence"/>
</dbReference>
<dbReference type="SUPFAM" id="SSF52540">
    <property type="entry name" value="P-loop containing nucleoside triphosphate hydrolases"/>
    <property type="match status" value="1"/>
</dbReference>
<dbReference type="RefSeq" id="WP_236258397.1">
    <property type="nucleotide sequence ID" value="NZ_BNEK01000005.1"/>
</dbReference>
<keyword evidence="3" id="KW-0378">Hydrolase</keyword>
<dbReference type="PANTHER" id="PTHR42708">
    <property type="entry name" value="ATP/GTP-BINDING PROTEIN-RELATED"/>
    <property type="match status" value="1"/>
</dbReference>
<gene>
    <name evidence="6" type="ORF">TPA0910_53890</name>
</gene>
<evidence type="ECO:0000313" key="7">
    <source>
        <dbReference type="Proteomes" id="UP001054854"/>
    </source>
</evidence>
<evidence type="ECO:0000256" key="4">
    <source>
        <dbReference type="ARBA" id="ARBA00023134"/>
    </source>
</evidence>
<reference evidence="6" key="1">
    <citation type="submission" date="2024-05" db="EMBL/GenBank/DDBJ databases">
        <title>Whole genome shotgun sequence of Streptomyces hygroscopicus NBRC 113678.</title>
        <authorList>
            <person name="Komaki H."/>
            <person name="Tamura T."/>
        </authorList>
    </citation>
    <scope>NUCLEOTIDE SEQUENCE</scope>
    <source>
        <strain evidence="6">N11-34</strain>
    </source>
</reference>
<dbReference type="Gene3D" id="3.40.50.300">
    <property type="entry name" value="P-loop containing nucleotide triphosphate hydrolases"/>
    <property type="match status" value="1"/>
</dbReference>
<comment type="similarity">
    <text evidence="1">Belongs to the GPN-loop GTPase family.</text>
</comment>